<accession>A0A7S8HC78</accession>
<dbReference type="GO" id="GO:0050416">
    <property type="term" value="F:formimidoylglutamate deiminase activity"/>
    <property type="evidence" value="ECO:0007669"/>
    <property type="project" value="UniProtKB-EC"/>
</dbReference>
<keyword evidence="2" id="KW-0479">Metal-binding</keyword>
<dbReference type="InterPro" id="IPR006680">
    <property type="entry name" value="Amidohydro-rel"/>
</dbReference>
<evidence type="ECO:0000259" key="5">
    <source>
        <dbReference type="Pfam" id="PF01979"/>
    </source>
</evidence>
<dbReference type="RefSeq" id="WP_213160545.1">
    <property type="nucleotide sequence ID" value="NZ_CP058214.1"/>
</dbReference>
<dbReference type="Gene3D" id="2.30.40.10">
    <property type="entry name" value="Urease, subunit C, domain 1"/>
    <property type="match status" value="1"/>
</dbReference>
<evidence type="ECO:0000256" key="1">
    <source>
        <dbReference type="ARBA" id="ARBA00001947"/>
    </source>
</evidence>
<dbReference type="NCBIfam" id="NF006684">
    <property type="entry name" value="PRK09229.1-5"/>
    <property type="match status" value="1"/>
</dbReference>
<proteinExistence type="predicted"/>
<dbReference type="InterPro" id="IPR051607">
    <property type="entry name" value="Metallo-dep_hydrolases"/>
</dbReference>
<dbReference type="AlphaFoldDB" id="A0A7S8HC78"/>
<keyword evidence="4" id="KW-0862">Zinc</keyword>
<evidence type="ECO:0000256" key="4">
    <source>
        <dbReference type="ARBA" id="ARBA00022833"/>
    </source>
</evidence>
<evidence type="ECO:0000313" key="6">
    <source>
        <dbReference type="EMBL" id="QPC43184.1"/>
    </source>
</evidence>
<feature type="domain" description="Amidohydrolase-related" evidence="5">
    <location>
        <begin position="50"/>
        <end position="435"/>
    </location>
</feature>
<dbReference type="GO" id="GO:0019239">
    <property type="term" value="F:deaminase activity"/>
    <property type="evidence" value="ECO:0007669"/>
    <property type="project" value="TreeGrafter"/>
</dbReference>
<sequence length="465" mass="49747">MREHKLWFEHALIGDDWRRDVVMTVGADGAIAGIRSDAPADGAVRHEGAAIPGIANVHSHAHQRAMAGLTERSGPGPDSFWTWRELMYRFLGRMTPEDLQAIAAQLYVECLKAGYTAVGEFQYLHHQPDGRPYETRAEMSLRTLAAARETGIAITLLPTLYAYGGFGGVPAGEGQRRFLNDAEGFLRIVEILAGTIDGDADAALGISPHSLRAVTPELMAETLAGLDAIAPGAPVHIHVAEQAREVEECIDWSGGARPVDWLMDRIGIDARWCLIHATHMDEGETDRLAQSGAVAGLCPLTEANLGDGLFPAPRYLAAGGRIAIGSDSHVSRSPAVELSMLEYGQRLIHRSRNALAGGPGRSTGRTLFDRVRLGGAQIMGRRTGQLAIGARADIAVLDTAAPALVSREGDALLDSWIFASDGGAVRDVYVGGRQVVAGGRHDREDEIAARYRAALDRLLAEPSAG</sequence>
<dbReference type="InterPro" id="IPR010252">
    <property type="entry name" value="HutF"/>
</dbReference>
<dbReference type="EC" id="3.5.3.13" evidence="6"/>
<dbReference type="PANTHER" id="PTHR11271:SF48">
    <property type="entry name" value="AMIDOHYDROLASE-RELATED DOMAIN-CONTAINING PROTEIN"/>
    <property type="match status" value="1"/>
</dbReference>
<evidence type="ECO:0000256" key="3">
    <source>
        <dbReference type="ARBA" id="ARBA00022801"/>
    </source>
</evidence>
<dbReference type="KEGG" id="kmn:HW532_11080"/>
<keyword evidence="3 6" id="KW-0378">Hydrolase</keyword>
<protein>
    <submittedName>
        <fullName evidence="6">Formimidoylglutamate deiminase</fullName>
        <ecNumber evidence="6">3.5.3.13</ecNumber>
    </submittedName>
</protein>
<dbReference type="Gene3D" id="3.20.20.140">
    <property type="entry name" value="Metal-dependent hydrolases"/>
    <property type="match status" value="1"/>
</dbReference>
<dbReference type="NCBIfam" id="NF006681">
    <property type="entry name" value="PRK09229.1-2"/>
    <property type="match status" value="1"/>
</dbReference>
<name>A0A7S8HC78_9HYPH</name>
<dbReference type="Pfam" id="PF01979">
    <property type="entry name" value="Amidohydro_1"/>
    <property type="match status" value="1"/>
</dbReference>
<evidence type="ECO:0000256" key="2">
    <source>
        <dbReference type="ARBA" id="ARBA00022723"/>
    </source>
</evidence>
<dbReference type="InterPro" id="IPR032466">
    <property type="entry name" value="Metal_Hydrolase"/>
</dbReference>
<comment type="cofactor">
    <cofactor evidence="1">
        <name>Zn(2+)</name>
        <dbReference type="ChEBI" id="CHEBI:29105"/>
    </cofactor>
</comment>
<dbReference type="EMBL" id="CP058214">
    <property type="protein sequence ID" value="QPC43184.1"/>
    <property type="molecule type" value="Genomic_DNA"/>
</dbReference>
<dbReference type="SUPFAM" id="SSF51338">
    <property type="entry name" value="Composite domain of metallo-dependent hydrolases"/>
    <property type="match status" value="1"/>
</dbReference>
<dbReference type="GO" id="GO:0005829">
    <property type="term" value="C:cytosol"/>
    <property type="evidence" value="ECO:0007669"/>
    <property type="project" value="TreeGrafter"/>
</dbReference>
<dbReference type="InterPro" id="IPR011059">
    <property type="entry name" value="Metal-dep_hydrolase_composite"/>
</dbReference>
<dbReference type="NCBIfam" id="TIGR02022">
    <property type="entry name" value="hutF"/>
    <property type="match status" value="1"/>
</dbReference>
<dbReference type="PANTHER" id="PTHR11271">
    <property type="entry name" value="GUANINE DEAMINASE"/>
    <property type="match status" value="1"/>
</dbReference>
<gene>
    <name evidence="6" type="ORF">HW532_11080</name>
</gene>
<dbReference type="SUPFAM" id="SSF51556">
    <property type="entry name" value="Metallo-dependent hydrolases"/>
    <property type="match status" value="1"/>
</dbReference>
<organism evidence="6 7">
    <name type="scientific">Kaustia mangrovi</name>
    <dbReference type="NCBI Taxonomy" id="2593653"/>
    <lineage>
        <taxon>Bacteria</taxon>
        <taxon>Pseudomonadati</taxon>
        <taxon>Pseudomonadota</taxon>
        <taxon>Alphaproteobacteria</taxon>
        <taxon>Hyphomicrobiales</taxon>
        <taxon>Parvibaculaceae</taxon>
        <taxon>Kaustia</taxon>
    </lineage>
</organism>
<dbReference type="GO" id="GO:0046872">
    <property type="term" value="F:metal ion binding"/>
    <property type="evidence" value="ECO:0007669"/>
    <property type="project" value="UniProtKB-KW"/>
</dbReference>
<dbReference type="Proteomes" id="UP000593594">
    <property type="component" value="Chromosome"/>
</dbReference>
<keyword evidence="7" id="KW-1185">Reference proteome</keyword>
<evidence type="ECO:0000313" key="7">
    <source>
        <dbReference type="Proteomes" id="UP000593594"/>
    </source>
</evidence>
<reference evidence="6 7" key="1">
    <citation type="submission" date="2020-06" db="EMBL/GenBank/DDBJ databases">
        <title>Genome sequence of 2 isolates from Red Sea Mangroves.</title>
        <authorList>
            <person name="Sefrji F."/>
            <person name="Michoud G."/>
            <person name="Merlino G."/>
            <person name="Daffonchio D."/>
        </authorList>
    </citation>
    <scope>NUCLEOTIDE SEQUENCE [LARGE SCALE GENOMIC DNA]</scope>
    <source>
        <strain evidence="6 7">R1DC25</strain>
    </source>
</reference>